<comment type="caution">
    <text evidence="2">The sequence shown here is derived from an EMBL/GenBank/DDBJ whole genome shotgun (WGS) entry which is preliminary data.</text>
</comment>
<keyword evidence="3" id="KW-1185">Reference proteome</keyword>
<reference evidence="2" key="1">
    <citation type="submission" date="2020-11" db="EMBL/GenBank/DDBJ databases">
        <authorList>
            <consortium name="DOE Joint Genome Institute"/>
            <person name="Ahrendt S."/>
            <person name="Riley R."/>
            <person name="Andreopoulos W."/>
            <person name="LaButti K."/>
            <person name="Pangilinan J."/>
            <person name="Ruiz-duenas F.J."/>
            <person name="Barrasa J.M."/>
            <person name="Sanchez-Garcia M."/>
            <person name="Camarero S."/>
            <person name="Miyauchi S."/>
            <person name="Serrano A."/>
            <person name="Linde D."/>
            <person name="Babiker R."/>
            <person name="Drula E."/>
            <person name="Ayuso-Fernandez I."/>
            <person name="Pacheco R."/>
            <person name="Padilla G."/>
            <person name="Ferreira P."/>
            <person name="Barriuso J."/>
            <person name="Kellner H."/>
            <person name="Castanera R."/>
            <person name="Alfaro M."/>
            <person name="Ramirez L."/>
            <person name="Pisabarro A.G."/>
            <person name="Kuo A."/>
            <person name="Tritt A."/>
            <person name="Lipzen A."/>
            <person name="He G."/>
            <person name="Yan M."/>
            <person name="Ng V."/>
            <person name="Cullen D."/>
            <person name="Martin F."/>
            <person name="Rosso M.-N."/>
            <person name="Henrissat B."/>
            <person name="Hibbett D."/>
            <person name="Martinez A.T."/>
            <person name="Grigoriev I.V."/>
        </authorList>
    </citation>
    <scope>NUCLEOTIDE SEQUENCE</scope>
    <source>
        <strain evidence="2">AH 44721</strain>
    </source>
</reference>
<sequence length="117" mass="12649">MTNCAEHANDNPSCKTDHRSPPPSPPIVSLHGFQTQRKADLQSPSTTPLAPPFEGGCGPHFTYSKHQTDNQGYNGASSPSQLTSHTENAADIKTTWHQTDEHGQNDDGMGHGEEKES</sequence>
<feature type="compositionally biased region" description="Polar residues" evidence="1">
    <location>
        <begin position="32"/>
        <end position="48"/>
    </location>
</feature>
<feature type="compositionally biased region" description="Basic and acidic residues" evidence="1">
    <location>
        <begin position="98"/>
        <end position="117"/>
    </location>
</feature>
<proteinExistence type="predicted"/>
<name>A0A9P5TIS1_GYMJU</name>
<gene>
    <name evidence="2" type="ORF">CPB84DRAFT_1851618</name>
</gene>
<dbReference type="AlphaFoldDB" id="A0A9P5TIS1"/>
<feature type="compositionally biased region" description="Polar residues" evidence="1">
    <location>
        <begin position="69"/>
        <end position="87"/>
    </location>
</feature>
<evidence type="ECO:0000256" key="1">
    <source>
        <dbReference type="SAM" id="MobiDB-lite"/>
    </source>
</evidence>
<evidence type="ECO:0000313" key="2">
    <source>
        <dbReference type="EMBL" id="KAF8881272.1"/>
    </source>
</evidence>
<feature type="region of interest" description="Disordered" evidence="1">
    <location>
        <begin position="1"/>
        <end position="117"/>
    </location>
</feature>
<dbReference type="Proteomes" id="UP000724874">
    <property type="component" value="Unassembled WGS sequence"/>
</dbReference>
<evidence type="ECO:0000313" key="3">
    <source>
        <dbReference type="Proteomes" id="UP000724874"/>
    </source>
</evidence>
<dbReference type="EMBL" id="JADNYJ010000133">
    <property type="protein sequence ID" value="KAF8881272.1"/>
    <property type="molecule type" value="Genomic_DNA"/>
</dbReference>
<protein>
    <submittedName>
        <fullName evidence="2">Uncharacterized protein</fullName>
    </submittedName>
</protein>
<accession>A0A9P5TIS1</accession>
<organism evidence="2 3">
    <name type="scientific">Gymnopilus junonius</name>
    <name type="common">Spectacular rustgill mushroom</name>
    <name type="synonym">Gymnopilus spectabilis subsp. junonius</name>
    <dbReference type="NCBI Taxonomy" id="109634"/>
    <lineage>
        <taxon>Eukaryota</taxon>
        <taxon>Fungi</taxon>
        <taxon>Dikarya</taxon>
        <taxon>Basidiomycota</taxon>
        <taxon>Agaricomycotina</taxon>
        <taxon>Agaricomycetes</taxon>
        <taxon>Agaricomycetidae</taxon>
        <taxon>Agaricales</taxon>
        <taxon>Agaricineae</taxon>
        <taxon>Hymenogastraceae</taxon>
        <taxon>Gymnopilus</taxon>
    </lineage>
</organism>